<dbReference type="InterPro" id="IPR005135">
    <property type="entry name" value="Endo/exonuclease/phosphatase"/>
</dbReference>
<feature type="domain" description="Endonuclease/exonuclease/phosphatase" evidence="1">
    <location>
        <begin position="82"/>
        <end position="204"/>
    </location>
</feature>
<name>A0AAD9RDY3_9HYME</name>
<dbReference type="GO" id="GO:0003824">
    <property type="term" value="F:catalytic activity"/>
    <property type="evidence" value="ECO:0007669"/>
    <property type="project" value="InterPro"/>
</dbReference>
<gene>
    <name evidence="2" type="ORF">KPH14_011499</name>
</gene>
<dbReference type="PANTHER" id="PTHR33273">
    <property type="entry name" value="DOMAIN-CONTAINING PROTEIN, PUTATIVE-RELATED"/>
    <property type="match status" value="1"/>
</dbReference>
<comment type="caution">
    <text evidence="2">The sequence shown here is derived from an EMBL/GenBank/DDBJ whole genome shotgun (WGS) entry which is preliminary data.</text>
</comment>
<dbReference type="Gene3D" id="3.60.10.10">
    <property type="entry name" value="Endonuclease/exonuclease/phosphatase"/>
    <property type="match status" value="1"/>
</dbReference>
<evidence type="ECO:0000259" key="1">
    <source>
        <dbReference type="Pfam" id="PF14529"/>
    </source>
</evidence>
<dbReference type="PANTHER" id="PTHR33273:SF4">
    <property type="entry name" value="ENDONUCLEASE_EXONUCLEASE_PHOSPHATASE DOMAIN-CONTAINING PROTEIN"/>
    <property type="match status" value="1"/>
</dbReference>
<dbReference type="EMBL" id="JAIFRP010000963">
    <property type="protein sequence ID" value="KAK2577884.1"/>
    <property type="molecule type" value="Genomic_DNA"/>
</dbReference>
<protein>
    <recommendedName>
        <fullName evidence="1">Endonuclease/exonuclease/phosphatase domain-containing protein</fullName>
    </recommendedName>
</protein>
<evidence type="ECO:0000313" key="2">
    <source>
        <dbReference type="EMBL" id="KAK2577884.1"/>
    </source>
</evidence>
<organism evidence="2 3">
    <name type="scientific">Odynerus spinipes</name>
    <dbReference type="NCBI Taxonomy" id="1348599"/>
    <lineage>
        <taxon>Eukaryota</taxon>
        <taxon>Metazoa</taxon>
        <taxon>Ecdysozoa</taxon>
        <taxon>Arthropoda</taxon>
        <taxon>Hexapoda</taxon>
        <taxon>Insecta</taxon>
        <taxon>Pterygota</taxon>
        <taxon>Neoptera</taxon>
        <taxon>Endopterygota</taxon>
        <taxon>Hymenoptera</taxon>
        <taxon>Apocrita</taxon>
        <taxon>Aculeata</taxon>
        <taxon>Vespoidea</taxon>
        <taxon>Vespidae</taxon>
        <taxon>Eumeninae</taxon>
        <taxon>Odynerus</taxon>
    </lineage>
</organism>
<proteinExistence type="predicted"/>
<reference evidence="2" key="2">
    <citation type="journal article" date="2023" name="Commun. Biol.">
        <title>Intrasexual cuticular hydrocarbon dimorphism in a wasp sheds light on hydrocarbon biosynthesis genes in Hymenoptera.</title>
        <authorList>
            <person name="Moris V.C."/>
            <person name="Podsiadlowski L."/>
            <person name="Martin S."/>
            <person name="Oeyen J.P."/>
            <person name="Donath A."/>
            <person name="Petersen M."/>
            <person name="Wilbrandt J."/>
            <person name="Misof B."/>
            <person name="Liedtke D."/>
            <person name="Thamm M."/>
            <person name="Scheiner R."/>
            <person name="Schmitt T."/>
            <person name="Niehuis O."/>
        </authorList>
    </citation>
    <scope>NUCLEOTIDE SEQUENCE</scope>
    <source>
        <strain evidence="2">GBR_01_08_01A</strain>
    </source>
</reference>
<keyword evidence="3" id="KW-1185">Reference proteome</keyword>
<evidence type="ECO:0000313" key="3">
    <source>
        <dbReference type="Proteomes" id="UP001258017"/>
    </source>
</evidence>
<reference evidence="2" key="1">
    <citation type="submission" date="2021-08" db="EMBL/GenBank/DDBJ databases">
        <authorList>
            <person name="Misof B."/>
            <person name="Oliver O."/>
            <person name="Podsiadlowski L."/>
            <person name="Donath A."/>
            <person name="Peters R."/>
            <person name="Mayer C."/>
            <person name="Rust J."/>
            <person name="Gunkel S."/>
            <person name="Lesny P."/>
            <person name="Martin S."/>
            <person name="Oeyen J.P."/>
            <person name="Petersen M."/>
            <person name="Panagiotis P."/>
            <person name="Wilbrandt J."/>
            <person name="Tanja T."/>
        </authorList>
    </citation>
    <scope>NUCLEOTIDE SEQUENCE</scope>
    <source>
        <strain evidence="2">GBR_01_08_01A</strain>
        <tissue evidence="2">Thorax + abdomen</tissue>
    </source>
</reference>
<dbReference type="InterPro" id="IPR036691">
    <property type="entry name" value="Endo/exonu/phosph_ase_sf"/>
</dbReference>
<accession>A0AAD9RDY3</accession>
<sequence>MKLLEELKPDIVLLNETKLNNKHRIEFKDYRVYRNDREQNANGGGTAILIQNNINCNEIFIHDREILETTTVKIKLTSNEKIFIVAAYAPGNNKKAFNQEFIDLFKTLNLEDPNNFFIIAGDLNAKHPNWKNSIHNQRGSFLYKWINENCVTYRTKLLGTEVPSYPAGNSYLDICIYDERLQVINCTDNGNISSIIYDSDHNAMCIQISINNRNDLQIIAEPDSHRYNYNKTDWQQFQLHLSTKKKISIANNKNLDNNEIESYIQQIDQNIYSAIKKFTPKIKKQNITKTYHNQQIEILLKLKHDTLTLLRKEQHRNNYTDNETIMDLKALLNSIKKETEMQFTKVANEYWKNKIKSISRNNDMFPSINAVLKKNRQVESKSFTCQKMILYSPGLA</sequence>
<dbReference type="SUPFAM" id="SSF56219">
    <property type="entry name" value="DNase I-like"/>
    <property type="match status" value="1"/>
</dbReference>
<dbReference type="Pfam" id="PF14529">
    <property type="entry name" value="Exo_endo_phos_2"/>
    <property type="match status" value="1"/>
</dbReference>
<dbReference type="Proteomes" id="UP001258017">
    <property type="component" value="Unassembled WGS sequence"/>
</dbReference>
<dbReference type="AlphaFoldDB" id="A0AAD9RDY3"/>